<proteinExistence type="inferred from homology"/>
<dbReference type="InterPro" id="IPR016580">
    <property type="entry name" value="HUS1"/>
</dbReference>
<evidence type="ECO:0000256" key="1">
    <source>
        <dbReference type="ARBA" id="ARBA00004123"/>
    </source>
</evidence>
<name>A0ABP1R544_9HEXA</name>
<dbReference type="PANTHER" id="PTHR12900">
    <property type="entry name" value="MITOTIC AND DNA DAMAGE CHECKPOINT PROTEIN HUS1"/>
    <property type="match status" value="1"/>
</dbReference>
<comment type="caution">
    <text evidence="5">The sequence shown here is derived from an EMBL/GenBank/DDBJ whole genome shotgun (WGS) entry which is preliminary data.</text>
</comment>
<dbReference type="PANTHER" id="PTHR12900:SF0">
    <property type="entry name" value="CHECKPOINT PROTEIN"/>
    <property type="match status" value="1"/>
</dbReference>
<keyword evidence="6" id="KW-1185">Reference proteome</keyword>
<dbReference type="PIRSF" id="PIRSF011312">
    <property type="entry name" value="Cell_cycle_HUS1"/>
    <property type="match status" value="1"/>
</dbReference>
<gene>
    <name evidence="5" type="ORF">ODALV1_LOCUS18816</name>
</gene>
<reference evidence="5 6" key="1">
    <citation type="submission" date="2024-08" db="EMBL/GenBank/DDBJ databases">
        <authorList>
            <person name="Cucini C."/>
            <person name="Frati F."/>
        </authorList>
    </citation>
    <scope>NUCLEOTIDE SEQUENCE [LARGE SCALE GENOMIC DNA]</scope>
</reference>
<comment type="similarity">
    <text evidence="2 4">Belongs to the HUS1 family.</text>
</comment>
<evidence type="ECO:0000256" key="4">
    <source>
        <dbReference type="PIRNR" id="PIRNR011312"/>
    </source>
</evidence>
<dbReference type="Pfam" id="PF04005">
    <property type="entry name" value="Hus1"/>
    <property type="match status" value="1"/>
</dbReference>
<comment type="subcellular location">
    <subcellularLocation>
        <location evidence="1">Nucleus</location>
    </subcellularLocation>
</comment>
<protein>
    <recommendedName>
        <fullName evidence="4">Checkpoint protein</fullName>
    </recommendedName>
</protein>
<sequence length="296" mass="33333">MKFRAKAVDLVFIRTFSQLLSALSRCSRNFVLRITPDKLIFVLSDKEAANAASSVSAWGEIPRDPYFSEYAMEGVSPEDNEIYLEISPEKIAGCLSTLRSSHNVAGLKIKLTKKFVPCLTFETEFQSINSTPTCVHDVPVVLVVRRMWSHYQDPDVPPFDISVGMPELKMVRLALDRMKNLGPRLTIRASRQGKLSLSVDSYNVKCTVKFNDLRVYDLSDGDVQESENVEEDITQNPNVQFSVEVDMKTIIQTISSDLQKPSNFIGSLCDTRRLHLYFLYGDISLQYSIPSVGVDS</sequence>
<dbReference type="Proteomes" id="UP001642540">
    <property type="component" value="Unassembled WGS sequence"/>
</dbReference>
<dbReference type="InterPro" id="IPR007150">
    <property type="entry name" value="HUS1/Mec3"/>
</dbReference>
<dbReference type="EMBL" id="CAXLJM020000062">
    <property type="protein sequence ID" value="CAL8120024.1"/>
    <property type="molecule type" value="Genomic_DNA"/>
</dbReference>
<evidence type="ECO:0000313" key="5">
    <source>
        <dbReference type="EMBL" id="CAL8120024.1"/>
    </source>
</evidence>
<keyword evidence="3" id="KW-0539">Nucleus</keyword>
<evidence type="ECO:0000313" key="6">
    <source>
        <dbReference type="Proteomes" id="UP001642540"/>
    </source>
</evidence>
<dbReference type="Gene3D" id="3.70.10.10">
    <property type="match status" value="1"/>
</dbReference>
<evidence type="ECO:0000256" key="3">
    <source>
        <dbReference type="ARBA" id="ARBA00023242"/>
    </source>
</evidence>
<evidence type="ECO:0000256" key="2">
    <source>
        <dbReference type="ARBA" id="ARBA00005563"/>
    </source>
</evidence>
<organism evidence="5 6">
    <name type="scientific">Orchesella dallaii</name>
    <dbReference type="NCBI Taxonomy" id="48710"/>
    <lineage>
        <taxon>Eukaryota</taxon>
        <taxon>Metazoa</taxon>
        <taxon>Ecdysozoa</taxon>
        <taxon>Arthropoda</taxon>
        <taxon>Hexapoda</taxon>
        <taxon>Collembola</taxon>
        <taxon>Entomobryomorpha</taxon>
        <taxon>Entomobryoidea</taxon>
        <taxon>Orchesellidae</taxon>
        <taxon>Orchesellinae</taxon>
        <taxon>Orchesella</taxon>
    </lineage>
</organism>
<accession>A0ABP1R544</accession>